<proteinExistence type="predicted"/>
<feature type="region of interest" description="Disordered" evidence="1">
    <location>
        <begin position="243"/>
        <end position="266"/>
    </location>
</feature>
<dbReference type="InterPro" id="IPR056453">
    <property type="entry name" value="HTH_DNAJC9"/>
</dbReference>
<dbReference type="AlphaFoldDB" id="A0A7J7IQP0"/>
<dbReference type="Pfam" id="PF00226">
    <property type="entry name" value="DnaJ"/>
    <property type="match status" value="1"/>
</dbReference>
<sequence>MKVPSDSTRSFYDVLGVSRRATVEEIKKAYRRLVLSVHPDRVQAKSGTADENAQREAHENFLQLQRIYETLIDEEKRAYYDETGKCLDEQTALNEESTLDALHVFFRTCQRRITEEDIATFEEKYRYSEMEREDVLNHYRNVDGKVDHMIDHIPYSEESDLSRFVKILDEALCRGEVERTPAYARSRKALLARAKRSAGRVRKPSKADRNKFAALQQAIVSRREDRAAQLDALCDRIASKYATMSGQRKRPAKATNDRQQRARAKD</sequence>
<dbReference type="Gene3D" id="1.10.287.110">
    <property type="entry name" value="DnaJ domain"/>
    <property type="match status" value="1"/>
</dbReference>
<protein>
    <recommendedName>
        <fullName evidence="2">J domain-containing protein</fullName>
    </recommendedName>
</protein>
<dbReference type="PROSITE" id="PS50076">
    <property type="entry name" value="DNAJ_2"/>
    <property type="match status" value="1"/>
</dbReference>
<dbReference type="InterPro" id="IPR036869">
    <property type="entry name" value="J_dom_sf"/>
</dbReference>
<dbReference type="SMART" id="SM00271">
    <property type="entry name" value="DnaJ"/>
    <property type="match status" value="1"/>
</dbReference>
<dbReference type="PANTHER" id="PTHR44916:SF1">
    <property type="entry name" value="CHAPERONE DNAJ-DOMAIN SUPERFAMILY PROTEIN-RELATED"/>
    <property type="match status" value="1"/>
</dbReference>
<feature type="compositionally biased region" description="Basic and acidic residues" evidence="1">
    <location>
        <begin position="255"/>
        <end position="266"/>
    </location>
</feature>
<evidence type="ECO:0000259" key="2">
    <source>
        <dbReference type="PROSITE" id="PS50076"/>
    </source>
</evidence>
<dbReference type="InterPro" id="IPR001623">
    <property type="entry name" value="DnaJ_domain"/>
</dbReference>
<dbReference type="OrthoDB" id="1275at2759"/>
<name>A0A7J7IQP0_9RHOD</name>
<dbReference type="PRINTS" id="PR00625">
    <property type="entry name" value="JDOMAIN"/>
</dbReference>
<dbReference type="PANTHER" id="PTHR44916">
    <property type="entry name" value="CHAPERONE DNAJ-DOMAIN SUPERFAMILY PROTEIN-RELATED"/>
    <property type="match status" value="1"/>
</dbReference>
<accession>A0A7J7IQP0</accession>
<dbReference type="EMBL" id="VWRR01000002">
    <property type="protein sequence ID" value="KAF6004884.1"/>
    <property type="molecule type" value="Genomic_DNA"/>
</dbReference>
<evidence type="ECO:0000313" key="4">
    <source>
        <dbReference type="Proteomes" id="UP000530660"/>
    </source>
</evidence>
<gene>
    <name evidence="3" type="ORF">F1559_003627</name>
</gene>
<dbReference type="Pfam" id="PF23302">
    <property type="entry name" value="HTH_DNAJC9"/>
    <property type="match status" value="1"/>
</dbReference>
<feature type="domain" description="J" evidence="2">
    <location>
        <begin position="10"/>
        <end position="84"/>
    </location>
</feature>
<organism evidence="3 4">
    <name type="scientific">Cyanidiococcus yangmingshanensis</name>
    <dbReference type="NCBI Taxonomy" id="2690220"/>
    <lineage>
        <taxon>Eukaryota</taxon>
        <taxon>Rhodophyta</taxon>
        <taxon>Bangiophyceae</taxon>
        <taxon>Cyanidiales</taxon>
        <taxon>Cyanidiaceae</taxon>
        <taxon>Cyanidiococcus</taxon>
    </lineage>
</organism>
<dbReference type="CDD" id="cd06257">
    <property type="entry name" value="DnaJ"/>
    <property type="match status" value="1"/>
</dbReference>
<evidence type="ECO:0000256" key="1">
    <source>
        <dbReference type="SAM" id="MobiDB-lite"/>
    </source>
</evidence>
<evidence type="ECO:0000313" key="3">
    <source>
        <dbReference type="EMBL" id="KAF6004884.1"/>
    </source>
</evidence>
<dbReference type="Proteomes" id="UP000530660">
    <property type="component" value="Unassembled WGS sequence"/>
</dbReference>
<dbReference type="SUPFAM" id="SSF46565">
    <property type="entry name" value="Chaperone J-domain"/>
    <property type="match status" value="1"/>
</dbReference>
<comment type="caution">
    <text evidence="3">The sequence shown here is derived from an EMBL/GenBank/DDBJ whole genome shotgun (WGS) entry which is preliminary data.</text>
</comment>
<dbReference type="InterPro" id="IPR042977">
    <property type="entry name" value="AtJ6-like"/>
</dbReference>
<keyword evidence="4" id="KW-1185">Reference proteome</keyword>
<reference evidence="3 4" key="1">
    <citation type="journal article" date="2020" name="J. Phycol.">
        <title>Comparative genome analysis reveals Cyanidiococcus gen. nov., a new extremophilic red algal genus sister to Cyanidioschyzon (Cyanidioschyzonaceae, Rhodophyta).</title>
        <authorList>
            <person name="Liu S.-L."/>
            <person name="Chiang Y.-R."/>
            <person name="Yoon H.S."/>
            <person name="Fu H.-Y."/>
        </authorList>
    </citation>
    <scope>NUCLEOTIDE SEQUENCE [LARGE SCALE GENOMIC DNA]</scope>
    <source>
        <strain evidence="3 4">THAL066</strain>
    </source>
</reference>